<protein>
    <submittedName>
        <fullName evidence="1">Putative Cadmium-zinc-nickel outer membrane efflux protein, CznC</fullName>
    </submittedName>
</protein>
<dbReference type="SUPFAM" id="SSF56954">
    <property type="entry name" value="Outer membrane efflux proteins (OEP)"/>
    <property type="match status" value="1"/>
</dbReference>
<proteinExistence type="predicted"/>
<sequence>MEILRFLRIYTMKILGYGIFIGTLATQGIAQTFTIQDIVNAIEQNSIDIIENKAQFESMLAEGKSNLAWQYPLIQTDGNTTNENGSIGGEFNAILLIKPKLWWVNPLLKESLNSKNQEYLITRKLLRNVNFIGLKRIYLTYIATKEKYKYYLKREENFLNLLSIAKKRLDGGSISQKDFVSFESAYIDSTLATISVRNELLELQKSIFIILGLDNRSYISNFNSNESNTKKDSTIAKQNANAPKTNINNMASNSSNVKKADDKVDRNPLLNIMSLQGYNVPTFNQDNNDSSNINNSPNNSNTTNISTNDIIIKDLEFSYISTNINNLEDKLVNSLYTEILDLQIKQHQYMGKYEGRNHWDSLEIGAGVNYSLSSYNPAFQVSVPLPITKKQSYLKAKYMSLESGTLARQAITKKQIAIKAKAYLQELSLQREYINLAEKNTQVKQYLAELNRLGYEAQQVTLFEYITQQNAFVDSQIELVNSQIKYIDLVALLEETLGESFTKID</sequence>
<dbReference type="RefSeq" id="WP_034559698.1">
    <property type="nucleotide sequence ID" value="NZ_FZML01000010.1"/>
</dbReference>
<dbReference type="Proteomes" id="UP000255139">
    <property type="component" value="Unassembled WGS sequence"/>
</dbReference>
<dbReference type="Gene3D" id="1.20.1600.10">
    <property type="entry name" value="Outer membrane efflux proteins (OEP)"/>
    <property type="match status" value="1"/>
</dbReference>
<accession>A0A377PTL2</accession>
<evidence type="ECO:0000313" key="1">
    <source>
        <dbReference type="EMBL" id="STQ86268.1"/>
    </source>
</evidence>
<reference evidence="1 2" key="1">
    <citation type="submission" date="2018-06" db="EMBL/GenBank/DDBJ databases">
        <authorList>
            <consortium name="Pathogen Informatics"/>
            <person name="Doyle S."/>
        </authorList>
    </citation>
    <scope>NUCLEOTIDE SEQUENCE [LARGE SCALE GENOMIC DNA]</scope>
    <source>
        <strain evidence="1 2">NCTC12714</strain>
    </source>
</reference>
<dbReference type="EMBL" id="UGJE01000002">
    <property type="protein sequence ID" value="STQ86268.1"/>
    <property type="molecule type" value="Genomic_DNA"/>
</dbReference>
<name>A0A377PTL2_9HELI</name>
<gene>
    <name evidence="1" type="primary">cznC</name>
    <name evidence="1" type="ORF">NCTC12714_01072</name>
</gene>
<keyword evidence="2" id="KW-1185">Reference proteome</keyword>
<dbReference type="AlphaFoldDB" id="A0A377PTL2"/>
<evidence type="ECO:0000313" key="2">
    <source>
        <dbReference type="Proteomes" id="UP000255139"/>
    </source>
</evidence>
<organism evidence="1 2">
    <name type="scientific">Helicobacter muridarum</name>
    <dbReference type="NCBI Taxonomy" id="216"/>
    <lineage>
        <taxon>Bacteria</taxon>
        <taxon>Pseudomonadati</taxon>
        <taxon>Campylobacterota</taxon>
        <taxon>Epsilonproteobacteria</taxon>
        <taxon>Campylobacterales</taxon>
        <taxon>Helicobacteraceae</taxon>
        <taxon>Helicobacter</taxon>
    </lineage>
</organism>
<dbReference type="GO" id="GO:0015562">
    <property type="term" value="F:efflux transmembrane transporter activity"/>
    <property type="evidence" value="ECO:0007669"/>
    <property type="project" value="InterPro"/>
</dbReference>